<comment type="caution">
    <text evidence="6">Lacks conserved residue(s) required for the propagation of feature annotation.</text>
</comment>
<reference evidence="9" key="2">
    <citation type="submission" date="2020-09" db="EMBL/GenBank/DDBJ databases">
        <authorList>
            <person name="Sun Q."/>
            <person name="Zhou Y."/>
        </authorList>
    </citation>
    <scope>NUCLEOTIDE SEQUENCE</scope>
    <source>
        <strain evidence="9">CGMCC 4.7278</strain>
    </source>
</reference>
<evidence type="ECO:0000256" key="5">
    <source>
        <dbReference type="ARBA" id="ARBA00022694"/>
    </source>
</evidence>
<comment type="caution">
    <text evidence="9">The sequence shown here is derived from an EMBL/GenBank/DDBJ whole genome shotgun (WGS) entry which is preliminary data.</text>
</comment>
<dbReference type="GO" id="GO:0002130">
    <property type="term" value="P:wobble position ribose methylation"/>
    <property type="evidence" value="ECO:0007669"/>
    <property type="project" value="TreeGrafter"/>
</dbReference>
<dbReference type="GO" id="GO:0042802">
    <property type="term" value="F:identical protein binding"/>
    <property type="evidence" value="ECO:0007669"/>
    <property type="project" value="UniProtKB-ARBA"/>
</dbReference>
<keyword evidence="2 6" id="KW-0489">Methyltransferase</keyword>
<comment type="function">
    <text evidence="6">Could methylate the ribose at the nucleotide 34 wobble position in tRNA.</text>
</comment>
<dbReference type="InterPro" id="IPR029028">
    <property type="entry name" value="Alpha/beta_knot_MTases"/>
</dbReference>
<proteinExistence type="inferred from homology"/>
<comment type="similarity">
    <text evidence="6">Belongs to the class IV-like SAM-binding methyltransferase superfamily. RNA methyltransferase TrmH family. TrmL subfamily.</text>
</comment>
<dbReference type="GO" id="GO:0008175">
    <property type="term" value="F:tRNA methyltransferase activity"/>
    <property type="evidence" value="ECO:0007669"/>
    <property type="project" value="UniProtKB-UniRule"/>
</dbReference>
<protein>
    <recommendedName>
        <fullName evidence="6">Putative tRNA (cytidine(34)-2'-O)-methyltransferase</fullName>
        <ecNumber evidence="6">2.1.1.207</ecNumber>
    </recommendedName>
    <alternativeName>
        <fullName evidence="6">tRNA (cytidine/uridine-2'-O-)-methyltransferase</fullName>
    </alternativeName>
</protein>
<dbReference type="Pfam" id="PF00588">
    <property type="entry name" value="SpoU_methylase"/>
    <property type="match status" value="1"/>
</dbReference>
<dbReference type="EMBL" id="BMMW01000003">
    <property type="protein sequence ID" value="GGK56716.1"/>
    <property type="molecule type" value="Genomic_DNA"/>
</dbReference>
<dbReference type="InterPro" id="IPR016914">
    <property type="entry name" value="TrmL"/>
</dbReference>
<dbReference type="PIRSF" id="PIRSF029256">
    <property type="entry name" value="SpoU_TrmH_prd"/>
    <property type="match status" value="1"/>
</dbReference>
<dbReference type="GO" id="GO:0003723">
    <property type="term" value="F:RNA binding"/>
    <property type="evidence" value="ECO:0007669"/>
    <property type="project" value="InterPro"/>
</dbReference>
<accession>A0A917QLH9</accession>
<dbReference type="Gene3D" id="3.40.1280.10">
    <property type="match status" value="1"/>
</dbReference>
<evidence type="ECO:0000256" key="6">
    <source>
        <dbReference type="HAMAP-Rule" id="MF_01885"/>
    </source>
</evidence>
<dbReference type="GO" id="GO:0005737">
    <property type="term" value="C:cytoplasm"/>
    <property type="evidence" value="ECO:0007669"/>
    <property type="project" value="UniProtKB-SubCell"/>
</dbReference>
<evidence type="ECO:0000259" key="8">
    <source>
        <dbReference type="Pfam" id="PF00588"/>
    </source>
</evidence>
<sequence length="154" mass="16859">MFNVMFHQPVIPPNTGNAIRLVAGTGCALHLIEPLGFDLSESKLRRAGLDYHDLASVTVHPNIEAAWESIGPQRVFAFTTQATTRYTDIAYQPGDILLFGTEPTGLPDDVLADSHITEQVRVPMLPGRRSMNLSNTAAVAVYEAWRQLGFPEGV</sequence>
<keyword evidence="4 6" id="KW-0949">S-adenosyl-L-methionine</keyword>
<dbReference type="PANTHER" id="PTHR42971">
    <property type="entry name" value="TRNA (CYTIDINE(34)-2'-O)-METHYLTRANSFERASE"/>
    <property type="match status" value="1"/>
</dbReference>
<feature type="binding site" evidence="6 7">
    <location>
        <position position="122"/>
    </location>
    <ligand>
        <name>S-adenosyl-L-methionine</name>
        <dbReference type="ChEBI" id="CHEBI:59789"/>
    </ligand>
</feature>
<dbReference type="InterPro" id="IPR001537">
    <property type="entry name" value="SpoU_MeTrfase"/>
</dbReference>
<feature type="binding site" evidence="6 7">
    <location>
        <position position="130"/>
    </location>
    <ligand>
        <name>S-adenosyl-L-methionine</name>
        <dbReference type="ChEBI" id="CHEBI:59789"/>
    </ligand>
</feature>
<evidence type="ECO:0000313" key="10">
    <source>
        <dbReference type="Proteomes" id="UP000612956"/>
    </source>
</evidence>
<evidence type="ECO:0000256" key="1">
    <source>
        <dbReference type="ARBA" id="ARBA00022490"/>
    </source>
</evidence>
<evidence type="ECO:0000256" key="3">
    <source>
        <dbReference type="ARBA" id="ARBA00022679"/>
    </source>
</evidence>
<dbReference type="RefSeq" id="WP_188829731.1">
    <property type="nucleotide sequence ID" value="NZ_BMMW01000003.1"/>
</dbReference>
<evidence type="ECO:0000256" key="4">
    <source>
        <dbReference type="ARBA" id="ARBA00022691"/>
    </source>
</evidence>
<comment type="catalytic activity">
    <reaction evidence="6">
        <text>5-carboxymethylaminomethyluridine(34) in tRNA(Leu) + S-adenosyl-L-methionine = 5-carboxymethylaminomethyl-2'-O-methyluridine(34) in tRNA(Leu) + S-adenosyl-L-homocysteine + H(+)</text>
        <dbReference type="Rhea" id="RHEA:43088"/>
        <dbReference type="Rhea" id="RHEA-COMP:10333"/>
        <dbReference type="Rhea" id="RHEA-COMP:10334"/>
        <dbReference type="ChEBI" id="CHEBI:15378"/>
        <dbReference type="ChEBI" id="CHEBI:57856"/>
        <dbReference type="ChEBI" id="CHEBI:59789"/>
        <dbReference type="ChEBI" id="CHEBI:74508"/>
        <dbReference type="ChEBI" id="CHEBI:74511"/>
        <dbReference type="EC" id="2.1.1.207"/>
    </reaction>
</comment>
<dbReference type="EC" id="2.1.1.207" evidence="6"/>
<name>A0A917QLH9_9NOCA</name>
<keyword evidence="3 6" id="KW-0808">Transferase</keyword>
<organism evidence="9 10">
    <name type="scientific">Nocardia camponoti</name>
    <dbReference type="NCBI Taxonomy" id="1616106"/>
    <lineage>
        <taxon>Bacteria</taxon>
        <taxon>Bacillati</taxon>
        <taxon>Actinomycetota</taxon>
        <taxon>Actinomycetes</taxon>
        <taxon>Mycobacteriales</taxon>
        <taxon>Nocardiaceae</taxon>
        <taxon>Nocardia</taxon>
    </lineage>
</organism>
<dbReference type="HAMAP" id="MF_01885">
    <property type="entry name" value="tRNA_methyltr_TrmL"/>
    <property type="match status" value="1"/>
</dbReference>
<keyword evidence="10" id="KW-1185">Reference proteome</keyword>
<evidence type="ECO:0000313" key="9">
    <source>
        <dbReference type="EMBL" id="GGK56716.1"/>
    </source>
</evidence>
<dbReference type="FunFam" id="3.40.1280.10:FF:000002">
    <property type="entry name" value="Peptidylprolyl isomerase"/>
    <property type="match status" value="1"/>
</dbReference>
<keyword evidence="1 6" id="KW-0963">Cytoplasm</keyword>
<dbReference type="InterPro" id="IPR029026">
    <property type="entry name" value="tRNA_m1G_MTases_N"/>
</dbReference>
<evidence type="ECO:0000256" key="2">
    <source>
        <dbReference type="ARBA" id="ARBA00022603"/>
    </source>
</evidence>
<dbReference type="Proteomes" id="UP000612956">
    <property type="component" value="Unassembled WGS sequence"/>
</dbReference>
<keyword evidence="5 6" id="KW-0819">tRNA processing</keyword>
<feature type="binding site" evidence="6 7">
    <location>
        <position position="100"/>
    </location>
    <ligand>
        <name>S-adenosyl-L-methionine</name>
        <dbReference type="ChEBI" id="CHEBI:59789"/>
    </ligand>
</feature>
<comment type="subcellular location">
    <subcellularLocation>
        <location evidence="6">Cytoplasm</location>
    </subcellularLocation>
</comment>
<evidence type="ECO:0000256" key="7">
    <source>
        <dbReference type="PIRSR" id="PIRSR029256-1"/>
    </source>
</evidence>
<dbReference type="CDD" id="cd18094">
    <property type="entry name" value="SpoU-like_TrmL"/>
    <property type="match status" value="1"/>
</dbReference>
<gene>
    <name evidence="9" type="ORF">GCM10011591_31050</name>
</gene>
<dbReference type="GO" id="GO:0008757">
    <property type="term" value="F:S-adenosylmethionine-dependent methyltransferase activity"/>
    <property type="evidence" value="ECO:0007669"/>
    <property type="project" value="UniProtKB-UniRule"/>
</dbReference>
<feature type="domain" description="tRNA/rRNA methyltransferase SpoU type" evidence="8">
    <location>
        <begin position="2"/>
        <end position="142"/>
    </location>
</feature>
<dbReference type="AlphaFoldDB" id="A0A917QLH9"/>
<comment type="catalytic activity">
    <reaction evidence="6">
        <text>cytidine(34) in tRNA + S-adenosyl-L-methionine = 2'-O-methylcytidine(34) in tRNA + S-adenosyl-L-homocysteine + H(+)</text>
        <dbReference type="Rhea" id="RHEA:43084"/>
        <dbReference type="Rhea" id="RHEA-COMP:10331"/>
        <dbReference type="Rhea" id="RHEA-COMP:10332"/>
        <dbReference type="ChEBI" id="CHEBI:15378"/>
        <dbReference type="ChEBI" id="CHEBI:57856"/>
        <dbReference type="ChEBI" id="CHEBI:59789"/>
        <dbReference type="ChEBI" id="CHEBI:74495"/>
        <dbReference type="ChEBI" id="CHEBI:82748"/>
        <dbReference type="EC" id="2.1.1.207"/>
    </reaction>
</comment>
<dbReference type="SUPFAM" id="SSF75217">
    <property type="entry name" value="alpha/beta knot"/>
    <property type="match status" value="1"/>
</dbReference>
<reference evidence="9" key="1">
    <citation type="journal article" date="2014" name="Int. J. Syst. Evol. Microbiol.">
        <title>Complete genome sequence of Corynebacterium casei LMG S-19264T (=DSM 44701T), isolated from a smear-ripened cheese.</title>
        <authorList>
            <consortium name="US DOE Joint Genome Institute (JGI-PGF)"/>
            <person name="Walter F."/>
            <person name="Albersmeier A."/>
            <person name="Kalinowski J."/>
            <person name="Ruckert C."/>
        </authorList>
    </citation>
    <scope>NUCLEOTIDE SEQUENCE</scope>
    <source>
        <strain evidence="9">CGMCC 4.7278</strain>
    </source>
</reference>
<dbReference type="PANTHER" id="PTHR42971:SF1">
    <property type="entry name" value="TRNA (CYTIDINE(34)-2'-O)-METHYLTRANSFERASE"/>
    <property type="match status" value="1"/>
</dbReference>